<comment type="caution">
    <text evidence="1">The sequence shown here is derived from an EMBL/GenBank/DDBJ whole genome shotgun (WGS) entry which is preliminary data.</text>
</comment>
<organism evidence="1 2">
    <name type="scientific">Colletotrichum gloeosporioides (strain Cg-14)</name>
    <name type="common">Anthracnose fungus</name>
    <name type="synonym">Glomerella cingulata</name>
    <dbReference type="NCBI Taxonomy" id="1237896"/>
    <lineage>
        <taxon>Eukaryota</taxon>
        <taxon>Fungi</taxon>
        <taxon>Dikarya</taxon>
        <taxon>Ascomycota</taxon>
        <taxon>Pezizomycotina</taxon>
        <taxon>Sordariomycetes</taxon>
        <taxon>Hypocreomycetidae</taxon>
        <taxon>Glomerellales</taxon>
        <taxon>Glomerellaceae</taxon>
        <taxon>Colletotrichum</taxon>
        <taxon>Colletotrichum gloeosporioides species complex</taxon>
    </lineage>
</organism>
<gene>
    <name evidence="1" type="ORF">CGLO_14242</name>
</gene>
<reference evidence="2" key="1">
    <citation type="journal article" date="2013" name="Mol. Plant Microbe Interact.">
        <title>Global aspects of pacC regulation of pathogenicity genes in Colletotrichum gloeosporioides as revealed by transcriptome analysis.</title>
        <authorList>
            <person name="Alkan N."/>
            <person name="Meng X."/>
            <person name="Friedlander G."/>
            <person name="Reuveni E."/>
            <person name="Sukno S."/>
            <person name="Sherman A."/>
            <person name="Thon M."/>
            <person name="Fluhr R."/>
            <person name="Prusky D."/>
        </authorList>
    </citation>
    <scope>NUCLEOTIDE SEQUENCE [LARGE SCALE GENOMIC DNA]</scope>
    <source>
        <strain evidence="2">Cg-14</strain>
    </source>
</reference>
<accession>T0L555</accession>
<evidence type="ECO:0000313" key="1">
    <source>
        <dbReference type="EMBL" id="EQB46691.1"/>
    </source>
</evidence>
<sequence>MDFLSQAPHWKTEKCDLPYT</sequence>
<evidence type="ECO:0000313" key="2">
    <source>
        <dbReference type="Proteomes" id="UP000015530"/>
    </source>
</evidence>
<dbReference type="HOGENOM" id="CLU_3428501_0_0_1"/>
<protein>
    <submittedName>
        <fullName evidence="1">Uncharacterized protein</fullName>
    </submittedName>
</protein>
<name>T0L555_COLGC</name>
<dbReference type="AlphaFoldDB" id="T0L555"/>
<proteinExistence type="predicted"/>
<dbReference type="Proteomes" id="UP000015530">
    <property type="component" value="Unassembled WGS sequence"/>
</dbReference>
<dbReference type="EMBL" id="AMYD01003292">
    <property type="protein sequence ID" value="EQB46691.1"/>
    <property type="molecule type" value="Genomic_DNA"/>
</dbReference>